<dbReference type="Pfam" id="PF00929">
    <property type="entry name" value="RNase_T"/>
    <property type="match status" value="1"/>
</dbReference>
<dbReference type="PANTHER" id="PTHR12801:SF82">
    <property type="entry name" value="RNA EXONUCLEASE 5"/>
    <property type="match status" value="1"/>
</dbReference>
<keyword evidence="3" id="KW-0540">Nuclease</keyword>
<dbReference type="InterPro" id="IPR013520">
    <property type="entry name" value="Ribonucl_H"/>
</dbReference>
<dbReference type="GO" id="GO:0004527">
    <property type="term" value="F:exonuclease activity"/>
    <property type="evidence" value="ECO:0007669"/>
    <property type="project" value="UniProtKB-KW"/>
</dbReference>
<dbReference type="Gene3D" id="3.30.420.10">
    <property type="entry name" value="Ribonuclease H-like superfamily/Ribonuclease H"/>
    <property type="match status" value="1"/>
</dbReference>
<evidence type="ECO:0000256" key="4">
    <source>
        <dbReference type="ARBA" id="ARBA00022801"/>
    </source>
</evidence>
<feature type="region of interest" description="Disordered" evidence="7">
    <location>
        <begin position="37"/>
        <end position="63"/>
    </location>
</feature>
<accession>A0A131Z000</accession>
<feature type="region of interest" description="Disordered" evidence="7">
    <location>
        <begin position="1"/>
        <end position="23"/>
    </location>
</feature>
<evidence type="ECO:0000259" key="8">
    <source>
        <dbReference type="SMART" id="SM00479"/>
    </source>
</evidence>
<dbReference type="InterPro" id="IPR036397">
    <property type="entry name" value="RNaseH_sf"/>
</dbReference>
<organism evidence="9">
    <name type="scientific">Rhipicephalus appendiculatus</name>
    <name type="common">Brown ear tick</name>
    <dbReference type="NCBI Taxonomy" id="34631"/>
    <lineage>
        <taxon>Eukaryota</taxon>
        <taxon>Metazoa</taxon>
        <taxon>Ecdysozoa</taxon>
        <taxon>Arthropoda</taxon>
        <taxon>Chelicerata</taxon>
        <taxon>Arachnida</taxon>
        <taxon>Acari</taxon>
        <taxon>Parasitiformes</taxon>
        <taxon>Ixodida</taxon>
        <taxon>Ixodoidea</taxon>
        <taxon>Ixodidae</taxon>
        <taxon>Rhipicephalinae</taxon>
        <taxon>Rhipicephalus</taxon>
        <taxon>Rhipicephalus</taxon>
    </lineage>
</organism>
<dbReference type="GO" id="GO:0005634">
    <property type="term" value="C:nucleus"/>
    <property type="evidence" value="ECO:0007669"/>
    <property type="project" value="UniProtKB-SubCell"/>
</dbReference>
<dbReference type="CDD" id="cd06145">
    <property type="entry name" value="REX1_like"/>
    <property type="match status" value="1"/>
</dbReference>
<proteinExistence type="inferred from homology"/>
<feature type="domain" description="Exonuclease" evidence="8">
    <location>
        <begin position="371"/>
        <end position="531"/>
    </location>
</feature>
<dbReference type="GO" id="GO:0003676">
    <property type="term" value="F:nucleic acid binding"/>
    <property type="evidence" value="ECO:0007669"/>
    <property type="project" value="InterPro"/>
</dbReference>
<evidence type="ECO:0000256" key="5">
    <source>
        <dbReference type="ARBA" id="ARBA00022839"/>
    </source>
</evidence>
<name>A0A131Z000_RHIAP</name>
<feature type="compositionally biased region" description="Low complexity" evidence="7">
    <location>
        <begin position="39"/>
        <end position="49"/>
    </location>
</feature>
<dbReference type="PANTHER" id="PTHR12801">
    <property type="entry name" value="RNA EXONUCLEASE REXO1 / RECO3 FAMILY MEMBER-RELATED"/>
    <property type="match status" value="1"/>
</dbReference>
<evidence type="ECO:0000256" key="7">
    <source>
        <dbReference type="SAM" id="MobiDB-lite"/>
    </source>
</evidence>
<dbReference type="InterPro" id="IPR012337">
    <property type="entry name" value="RNaseH-like_sf"/>
</dbReference>
<dbReference type="InterPro" id="IPR047021">
    <property type="entry name" value="REXO1/3/4-like"/>
</dbReference>
<dbReference type="AlphaFoldDB" id="A0A131Z000"/>
<dbReference type="InterPro" id="IPR034922">
    <property type="entry name" value="REX1-like_exo"/>
</dbReference>
<dbReference type="SMART" id="SM00479">
    <property type="entry name" value="EXOIII"/>
    <property type="match status" value="1"/>
</dbReference>
<sequence length="772" mass="86564">MAPVNGNTEKRIGLNSKKLKRMESKKKKIEAFLQLCGDKSSASAESATATKKRQNSHPSDPVKALSDELVELRARKQPYPNAWKEMPKFFLTDEGHKAAWSWPETDDNTAKDDSEDAVEAKTALYLQDIQALLLVALMGHKTPILTRWCRYLRHEKTSHIVVITVSGLTADGLSASAEQFTKLRNTFPDGGVRVIPSACYGATTESELTQVPISLNCSTKLRCYFGSLEAAEAAGAVYRCYGAFVPIRRHGDKATAAKDDQPSAPKASDLTAAEPPAQDLTVAVRGKNTDQESKNTKTQPPVGSDLPERLPTRDVTPSEYEDLLSFEVPRTFLLLSPIQMLTEGYPLIRANNTQDYVYTKKFYTPVNHNSRMFGLDCEMCLTTAKVNELTRVTMVDEDEKVLLDELVKPRNKIINYLTQFSGITKEMLDPVWTRIEDVQKAISDLLPSDAILVGQSLNFDLHALHMIHPYVIDSSVIYNVTGNRRIKTKLKTLTSTFLGEEIQTGTDGHCSAEDATASLRLVKHRLKQGLFYGDSVLQDMQQQIIKKAFEEYDNRKPFELYVYDEEEMLDESTSKASKKGRYEYEPIGVYVYDEAEFGSTSATGTSAKKPKPQDKKKGSLSTLARCRQQLKTDFRGAVSNLFYYLHKRENRRKVHLVGNKEVLNKYPKFVLKGTPHTEANSNSEVARNVRSLMETNQIVMAGLQAQDNSGQLSEEKVAEVDKLLGKIYRSCRKACLFVVFLEGSVDADTQVTQHGLCFVKIKEAEKRPEKED</sequence>
<comment type="subcellular location">
    <subcellularLocation>
        <location evidence="1">Nucleus</location>
    </subcellularLocation>
</comment>
<dbReference type="SUPFAM" id="SSF53098">
    <property type="entry name" value="Ribonuclease H-like"/>
    <property type="match status" value="1"/>
</dbReference>
<evidence type="ECO:0000256" key="1">
    <source>
        <dbReference type="ARBA" id="ARBA00004123"/>
    </source>
</evidence>
<dbReference type="FunFam" id="3.30.420.10:FF:000019">
    <property type="entry name" value="RNA exonuclease NEF-sp"/>
    <property type="match status" value="1"/>
</dbReference>
<evidence type="ECO:0000313" key="9">
    <source>
        <dbReference type="EMBL" id="JAP84754.1"/>
    </source>
</evidence>
<reference evidence="9" key="1">
    <citation type="journal article" date="2016" name="Ticks Tick Borne Dis.">
        <title>De novo assembly and annotation of the salivary gland transcriptome of Rhipicephalus appendiculatus male and female ticks during blood feeding.</title>
        <authorList>
            <person name="de Castro M.H."/>
            <person name="de Klerk D."/>
            <person name="Pienaar R."/>
            <person name="Latif A.A."/>
            <person name="Rees D.J."/>
            <person name="Mans B.J."/>
        </authorList>
    </citation>
    <scope>NUCLEOTIDE SEQUENCE</scope>
    <source>
        <tissue evidence="9">Salivary glands</tissue>
    </source>
</reference>
<protein>
    <submittedName>
        <fullName evidence="9">RNA exonuclease 1</fullName>
    </submittedName>
</protein>
<keyword evidence="6" id="KW-0539">Nucleus</keyword>
<evidence type="ECO:0000256" key="6">
    <source>
        <dbReference type="ARBA" id="ARBA00023242"/>
    </source>
</evidence>
<evidence type="ECO:0000256" key="3">
    <source>
        <dbReference type="ARBA" id="ARBA00022722"/>
    </source>
</evidence>
<evidence type="ECO:0000256" key="2">
    <source>
        <dbReference type="ARBA" id="ARBA00006357"/>
    </source>
</evidence>
<keyword evidence="4" id="KW-0378">Hydrolase</keyword>
<feature type="region of interest" description="Disordered" evidence="7">
    <location>
        <begin position="601"/>
        <end position="621"/>
    </location>
</feature>
<feature type="region of interest" description="Disordered" evidence="7">
    <location>
        <begin position="253"/>
        <end position="313"/>
    </location>
</feature>
<comment type="similarity">
    <text evidence="2">Belongs to the REXO1/REXO3 family.</text>
</comment>
<dbReference type="EMBL" id="GEDV01003803">
    <property type="protein sequence ID" value="JAP84754.1"/>
    <property type="molecule type" value="Transcribed_RNA"/>
</dbReference>
<keyword evidence="5 9" id="KW-0269">Exonuclease</keyword>